<dbReference type="Gene3D" id="1.10.8.10">
    <property type="entry name" value="DNA helicase RuvA subunit, C-terminal domain"/>
    <property type="match status" value="1"/>
</dbReference>
<dbReference type="GO" id="GO:0043130">
    <property type="term" value="F:ubiquitin binding"/>
    <property type="evidence" value="ECO:0007669"/>
    <property type="project" value="TreeGrafter"/>
</dbReference>
<gene>
    <name evidence="5" type="primary">LOC120262993</name>
</gene>
<reference evidence="5" key="1">
    <citation type="submission" date="2025-08" db="UniProtKB">
        <authorList>
            <consortium name="RefSeq"/>
        </authorList>
    </citation>
    <scope>IDENTIFICATION</scope>
</reference>
<feature type="compositionally biased region" description="Low complexity" evidence="1">
    <location>
        <begin position="196"/>
        <end position="211"/>
    </location>
</feature>
<dbReference type="SUPFAM" id="SSF101238">
    <property type="entry name" value="XPC-binding domain"/>
    <property type="match status" value="1"/>
</dbReference>
<evidence type="ECO:0000256" key="1">
    <source>
        <dbReference type="SAM" id="MobiDB-lite"/>
    </source>
</evidence>
<name>A0AB40BJ68_DIOCR</name>
<dbReference type="RefSeq" id="XP_039126852.1">
    <property type="nucleotide sequence ID" value="XM_039270918.1"/>
</dbReference>
<sequence>MKITVESSDGFSFDIQARPNDSVADVKWNIGKRCGQTLYPVQDQKLKYGEKVLKDDTTLKDNNIRDNCSIYLTRVIPPRPSRVSSTTTSTTTVVPSSNSVPPSSTNPDSTPSPLTTVTANLDVHSANLPAGSSFDLTIQSFDSDIREGASRRNDVDRSSCDAFENTIKRALRYQPTVVPAHVGDSPVASQLAQLAAVQASQHTQTAAEASQPTPPAPPAPEAVPAHARDSPVASQLAQLAAVQASQHTQTAAEASQPTPPAPPAPEGIPTRHRVLAQIAAVQASQLVQAASEASQPATPPYKYKGTPARARLLMHLAAGQAPRCKQTAAQASQPAPPAPAAAEGLPACARVSLVACPQTSSSAADAPLLPSLVSQLAAAQASQPAPPAPKVSEVNATPLNLFQDIHYRGLDHVKDNPQLRASRALVQANPHILEPMLEELGRQNPDVRQSIQDNLAEFMQDMLQLSQRPVGNLTNQSADAIPQEITFTLEEREAIDRLEAMGFDRKMVVQVFIACNKDEALAAHSLLNNHD</sequence>
<feature type="domain" description="Ubiquitin-like" evidence="3">
    <location>
        <begin position="1"/>
        <end position="72"/>
    </location>
</feature>
<dbReference type="SMART" id="SM00165">
    <property type="entry name" value="UBA"/>
    <property type="match status" value="1"/>
</dbReference>
<dbReference type="PROSITE" id="PS50030">
    <property type="entry name" value="UBA"/>
    <property type="match status" value="1"/>
</dbReference>
<dbReference type="InterPro" id="IPR015360">
    <property type="entry name" value="XPC-bd"/>
</dbReference>
<dbReference type="InterPro" id="IPR029071">
    <property type="entry name" value="Ubiquitin-like_domsf"/>
</dbReference>
<evidence type="ECO:0000313" key="4">
    <source>
        <dbReference type="Proteomes" id="UP001515500"/>
    </source>
</evidence>
<dbReference type="Proteomes" id="UP001515500">
    <property type="component" value="Chromosome 6"/>
</dbReference>
<dbReference type="GO" id="GO:0043161">
    <property type="term" value="P:proteasome-mediated ubiquitin-dependent protein catabolic process"/>
    <property type="evidence" value="ECO:0007669"/>
    <property type="project" value="InterPro"/>
</dbReference>
<evidence type="ECO:0000259" key="2">
    <source>
        <dbReference type="PROSITE" id="PS50030"/>
    </source>
</evidence>
<dbReference type="PROSITE" id="PS50053">
    <property type="entry name" value="UBIQUITIN_2"/>
    <property type="match status" value="1"/>
</dbReference>
<dbReference type="GO" id="GO:0070628">
    <property type="term" value="F:proteasome binding"/>
    <property type="evidence" value="ECO:0007669"/>
    <property type="project" value="TreeGrafter"/>
</dbReference>
<dbReference type="GO" id="GO:0003684">
    <property type="term" value="F:damaged DNA binding"/>
    <property type="evidence" value="ECO:0007669"/>
    <property type="project" value="InterPro"/>
</dbReference>
<dbReference type="GO" id="GO:0005829">
    <property type="term" value="C:cytosol"/>
    <property type="evidence" value="ECO:0007669"/>
    <property type="project" value="TreeGrafter"/>
</dbReference>
<dbReference type="PRINTS" id="PR01839">
    <property type="entry name" value="RAD23PROTEIN"/>
</dbReference>
<dbReference type="Pfam" id="PF00627">
    <property type="entry name" value="UBA"/>
    <property type="match status" value="1"/>
</dbReference>
<dbReference type="InterPro" id="IPR004806">
    <property type="entry name" value="Rad23"/>
</dbReference>
<dbReference type="SUPFAM" id="SSF54236">
    <property type="entry name" value="Ubiquitin-like"/>
    <property type="match status" value="1"/>
</dbReference>
<evidence type="ECO:0000259" key="3">
    <source>
        <dbReference type="PROSITE" id="PS50053"/>
    </source>
</evidence>
<proteinExistence type="predicted"/>
<dbReference type="InterPro" id="IPR036353">
    <property type="entry name" value="XPC-bd_sf"/>
</dbReference>
<feature type="compositionally biased region" description="Pro residues" evidence="1">
    <location>
        <begin position="257"/>
        <end position="266"/>
    </location>
</feature>
<dbReference type="Pfam" id="PF09280">
    <property type="entry name" value="XPC-binding"/>
    <property type="match status" value="1"/>
</dbReference>
<dbReference type="CDD" id="cd17039">
    <property type="entry name" value="Ubl_ubiquitin_like"/>
    <property type="match status" value="1"/>
</dbReference>
<feature type="compositionally biased region" description="Pro residues" evidence="1">
    <location>
        <begin position="212"/>
        <end position="221"/>
    </location>
</feature>
<dbReference type="Gene3D" id="1.10.10.540">
    <property type="entry name" value="XPC-binding domain"/>
    <property type="match status" value="1"/>
</dbReference>
<dbReference type="SMART" id="SM00213">
    <property type="entry name" value="UBQ"/>
    <property type="match status" value="1"/>
</dbReference>
<protein>
    <submittedName>
        <fullName evidence="5">Ubiquitin receptor RAD23d-like isoform X1</fullName>
    </submittedName>
</protein>
<organism evidence="4 5">
    <name type="scientific">Dioscorea cayennensis subsp. rotundata</name>
    <name type="common">White Guinea yam</name>
    <name type="synonym">Dioscorea rotundata</name>
    <dbReference type="NCBI Taxonomy" id="55577"/>
    <lineage>
        <taxon>Eukaryota</taxon>
        <taxon>Viridiplantae</taxon>
        <taxon>Streptophyta</taxon>
        <taxon>Embryophyta</taxon>
        <taxon>Tracheophyta</taxon>
        <taxon>Spermatophyta</taxon>
        <taxon>Magnoliopsida</taxon>
        <taxon>Liliopsida</taxon>
        <taxon>Dioscoreales</taxon>
        <taxon>Dioscoreaceae</taxon>
        <taxon>Dioscorea</taxon>
    </lineage>
</organism>
<evidence type="ECO:0000313" key="5">
    <source>
        <dbReference type="RefSeq" id="XP_039126852.1"/>
    </source>
</evidence>
<dbReference type="Gene3D" id="3.10.20.90">
    <property type="entry name" value="Phosphatidylinositol 3-kinase Catalytic Subunit, Chain A, domain 1"/>
    <property type="match status" value="1"/>
</dbReference>
<dbReference type="PANTHER" id="PTHR10621:SF35">
    <property type="entry name" value="UBIQUITIN RECEPTOR RAD23C"/>
    <property type="match status" value="1"/>
</dbReference>
<dbReference type="GO" id="GO:0005654">
    <property type="term" value="C:nucleoplasm"/>
    <property type="evidence" value="ECO:0007669"/>
    <property type="project" value="TreeGrafter"/>
</dbReference>
<dbReference type="GeneID" id="120262993"/>
<dbReference type="InterPro" id="IPR009060">
    <property type="entry name" value="UBA-like_sf"/>
</dbReference>
<dbReference type="Pfam" id="PF00240">
    <property type="entry name" value="ubiquitin"/>
    <property type="match status" value="1"/>
</dbReference>
<keyword evidence="4" id="KW-1185">Reference proteome</keyword>
<dbReference type="InterPro" id="IPR000626">
    <property type="entry name" value="Ubiquitin-like_dom"/>
</dbReference>
<dbReference type="InterPro" id="IPR015940">
    <property type="entry name" value="UBA"/>
</dbReference>
<accession>A0AB40BJ68</accession>
<dbReference type="GO" id="GO:0006289">
    <property type="term" value="P:nucleotide-excision repair"/>
    <property type="evidence" value="ECO:0007669"/>
    <property type="project" value="InterPro"/>
</dbReference>
<dbReference type="GO" id="GO:0031593">
    <property type="term" value="F:polyubiquitin modification-dependent protein binding"/>
    <property type="evidence" value="ECO:0007669"/>
    <property type="project" value="UniProtKB-ARBA"/>
</dbReference>
<feature type="region of interest" description="Disordered" evidence="1">
    <location>
        <begin position="79"/>
        <end position="113"/>
    </location>
</feature>
<feature type="domain" description="UBA" evidence="2">
    <location>
        <begin position="488"/>
        <end position="529"/>
    </location>
</feature>
<feature type="region of interest" description="Disordered" evidence="1">
    <location>
        <begin position="196"/>
        <end position="268"/>
    </location>
</feature>
<dbReference type="FunFam" id="1.10.8.10:FF:000002">
    <property type="entry name" value="UV excision repair protein RAD23 homolog"/>
    <property type="match status" value="1"/>
</dbReference>
<dbReference type="AlphaFoldDB" id="A0AB40BJ68"/>
<dbReference type="SUPFAM" id="SSF46934">
    <property type="entry name" value="UBA-like"/>
    <property type="match status" value="1"/>
</dbReference>
<dbReference type="PANTHER" id="PTHR10621">
    <property type="entry name" value="UV EXCISION REPAIR PROTEIN RAD23"/>
    <property type="match status" value="1"/>
</dbReference>
<feature type="compositionally biased region" description="Low complexity" evidence="1">
    <location>
        <begin position="232"/>
        <end position="256"/>
    </location>
</feature>